<dbReference type="OrthoDB" id="1095242at2759"/>
<feature type="compositionally biased region" description="Low complexity" evidence="6">
    <location>
        <begin position="475"/>
        <end position="488"/>
    </location>
</feature>
<protein>
    <submittedName>
        <fullName evidence="7">Uncharacterized protein</fullName>
    </submittedName>
</protein>
<dbReference type="InterPro" id="IPR003120">
    <property type="entry name" value="Ste12"/>
</dbReference>
<proteinExistence type="inferred from homology"/>
<feature type="compositionally biased region" description="Acidic residues" evidence="6">
    <location>
        <begin position="311"/>
        <end position="320"/>
    </location>
</feature>
<reference evidence="7" key="1">
    <citation type="submission" date="2022-12" db="EMBL/GenBank/DDBJ databases">
        <authorList>
            <person name="Brejova B."/>
        </authorList>
    </citation>
    <scope>NUCLEOTIDE SEQUENCE</scope>
</reference>
<feature type="region of interest" description="Disordered" evidence="6">
    <location>
        <begin position="271"/>
        <end position="320"/>
    </location>
</feature>
<dbReference type="GO" id="GO:1990526">
    <property type="term" value="C:Ste12p-Dig1p-Dig2p complex"/>
    <property type="evidence" value="ECO:0007669"/>
    <property type="project" value="TreeGrafter"/>
</dbReference>
<keyword evidence="8" id="KW-1185">Reference proteome</keyword>
<evidence type="ECO:0000256" key="3">
    <source>
        <dbReference type="ARBA" id="ARBA00023163"/>
    </source>
</evidence>
<feature type="compositionally biased region" description="Polar residues" evidence="6">
    <location>
        <begin position="15"/>
        <end position="26"/>
    </location>
</feature>
<keyword evidence="4" id="KW-0539">Nucleus</keyword>
<comment type="subcellular location">
    <subcellularLocation>
        <location evidence="1">Nucleus</location>
    </subcellularLocation>
</comment>
<name>A0A9W4TTQ0_9ASCO</name>
<dbReference type="GO" id="GO:0003700">
    <property type="term" value="F:DNA-binding transcription factor activity"/>
    <property type="evidence" value="ECO:0007669"/>
    <property type="project" value="InterPro"/>
</dbReference>
<keyword evidence="3" id="KW-0804">Transcription</keyword>
<evidence type="ECO:0000256" key="4">
    <source>
        <dbReference type="ARBA" id="ARBA00023242"/>
    </source>
</evidence>
<dbReference type="SMART" id="SM00424">
    <property type="entry name" value="STE"/>
    <property type="match status" value="1"/>
</dbReference>
<feature type="region of interest" description="Disordered" evidence="6">
    <location>
        <begin position="453"/>
        <end position="614"/>
    </location>
</feature>
<sequence>MSTLHSNPIIPRLGPNNNITSTTPIENHSLIHDPHNNFPPIAPNQTNNQNNNNNNNNNNGSTGTYQSPYPTENTPADVQESLRLIEDLKFFLATAPANWQENQVIRRYYLNNDEGFVSCVFWNNLYFITGTDIVRCIVYKFEHFGRKIIDRKKFEEGIFSDLRNLKCGIDSVLEPPRSEFLEFLFRNSCLRTQKKQKVFFWFNVPHNKLMADALERDLKKERQGQKPTTIAAREPALSFQYDENSNLFNQLAKYMETKKKINDSYVFELSPDNNAIPTTTTRRPNGPLPTAESPLKPTKRGRKSIKKSQPNEDDEEDDFPLDYFDTHQPNQNYYQEEYATSYHNNYLDDNYDNFIDASTLFQHSNTNQVVFNDDYLIEQAQPIKTPLTSTVPNTKPTKLTIRNNEEVYLPHPHQQPLYNKLFPPSYIRVTNPPLASEPYQASSNLKPILHNPTQVQQQQQLQPLPPPPPPPPGFYDSNQSYESSSYYYNRPEVDYRQPGFQPPQPKNIPMANSYSPTQTNQQSIQAMYHLSSQTTPKSSDGSQSRQRELQSTIQFRSTTPQKISNSLKKKRSTQSIKGGINKKTSEKEKKKTTPSTEKLLNTKASKIAVNKDDQ</sequence>
<comment type="caution">
    <text evidence="7">The sequence shown here is derived from an EMBL/GenBank/DDBJ whole genome shotgun (WGS) entry which is preliminary data.</text>
</comment>
<evidence type="ECO:0000256" key="1">
    <source>
        <dbReference type="ARBA" id="ARBA00004123"/>
    </source>
</evidence>
<dbReference type="PANTHER" id="PTHR47427:SF1">
    <property type="entry name" value="PROTEIN STE12"/>
    <property type="match status" value="1"/>
</dbReference>
<evidence type="ECO:0000313" key="8">
    <source>
        <dbReference type="Proteomes" id="UP001152885"/>
    </source>
</evidence>
<dbReference type="PANTHER" id="PTHR47427">
    <property type="entry name" value="PROTEIN STE12"/>
    <property type="match status" value="1"/>
</dbReference>
<dbReference type="Pfam" id="PF02200">
    <property type="entry name" value="STE"/>
    <property type="match status" value="1"/>
</dbReference>
<feature type="compositionally biased region" description="Polar residues" evidence="6">
    <location>
        <begin position="510"/>
        <end position="566"/>
    </location>
</feature>
<feature type="compositionally biased region" description="Polar residues" evidence="6">
    <location>
        <begin position="271"/>
        <end position="283"/>
    </location>
</feature>
<evidence type="ECO:0000256" key="5">
    <source>
        <dbReference type="ARBA" id="ARBA00024345"/>
    </source>
</evidence>
<feature type="compositionally biased region" description="Basic residues" evidence="6">
    <location>
        <begin position="297"/>
        <end position="306"/>
    </location>
</feature>
<feature type="region of interest" description="Disordered" evidence="6">
    <location>
        <begin position="1"/>
        <end position="74"/>
    </location>
</feature>
<accession>A0A9W4TTQ0</accession>
<keyword evidence="2" id="KW-0805">Transcription regulation</keyword>
<evidence type="ECO:0000313" key="7">
    <source>
        <dbReference type="EMBL" id="CAI5756717.1"/>
    </source>
</evidence>
<feature type="compositionally biased region" description="Polar residues" evidence="6">
    <location>
        <begin position="60"/>
        <end position="74"/>
    </location>
</feature>
<dbReference type="Proteomes" id="UP001152885">
    <property type="component" value="Unassembled WGS sequence"/>
</dbReference>
<dbReference type="GO" id="GO:0005634">
    <property type="term" value="C:nucleus"/>
    <property type="evidence" value="ECO:0007669"/>
    <property type="project" value="UniProtKB-SubCell"/>
</dbReference>
<dbReference type="GO" id="GO:2000220">
    <property type="term" value="P:regulation of pseudohyphal growth"/>
    <property type="evidence" value="ECO:0007669"/>
    <property type="project" value="TreeGrafter"/>
</dbReference>
<organism evidence="7 8">
    <name type="scientific">Candida verbasci</name>
    <dbReference type="NCBI Taxonomy" id="1227364"/>
    <lineage>
        <taxon>Eukaryota</taxon>
        <taxon>Fungi</taxon>
        <taxon>Dikarya</taxon>
        <taxon>Ascomycota</taxon>
        <taxon>Saccharomycotina</taxon>
        <taxon>Pichiomycetes</taxon>
        <taxon>Debaryomycetaceae</taxon>
        <taxon>Candida/Lodderomyces clade</taxon>
        <taxon>Candida</taxon>
    </lineage>
</organism>
<dbReference type="GO" id="GO:1990527">
    <property type="term" value="C:Tec1p-Ste12p-Dig1p complex"/>
    <property type="evidence" value="ECO:0007669"/>
    <property type="project" value="TreeGrafter"/>
</dbReference>
<evidence type="ECO:0000256" key="2">
    <source>
        <dbReference type="ARBA" id="ARBA00023015"/>
    </source>
</evidence>
<feature type="compositionally biased region" description="Low complexity" evidence="6">
    <location>
        <begin position="44"/>
        <end position="59"/>
    </location>
</feature>
<dbReference type="InterPro" id="IPR052127">
    <property type="entry name" value="STE12_transcription_factor"/>
</dbReference>
<feature type="compositionally biased region" description="Pro residues" evidence="6">
    <location>
        <begin position="463"/>
        <end position="473"/>
    </location>
</feature>
<dbReference type="AlphaFoldDB" id="A0A9W4TTQ0"/>
<evidence type="ECO:0000256" key="6">
    <source>
        <dbReference type="SAM" id="MobiDB-lite"/>
    </source>
</evidence>
<comment type="similarity">
    <text evidence="5">Belongs to the STE12 transcription factor family.</text>
</comment>
<gene>
    <name evidence="7" type="ORF">CANVERA_P1235</name>
</gene>
<dbReference type="EMBL" id="CANTUO010000001">
    <property type="protein sequence ID" value="CAI5756717.1"/>
    <property type="molecule type" value="Genomic_DNA"/>
</dbReference>